<dbReference type="Proteomes" id="UP000499080">
    <property type="component" value="Unassembled WGS sequence"/>
</dbReference>
<comment type="caution">
    <text evidence="1">The sequence shown here is derived from an EMBL/GenBank/DDBJ whole genome shotgun (WGS) entry which is preliminary data.</text>
</comment>
<evidence type="ECO:0000313" key="2">
    <source>
        <dbReference type="Proteomes" id="UP000499080"/>
    </source>
</evidence>
<proteinExistence type="predicted"/>
<sequence>MKPACPRTPETLNLLTPCEPNQLYFTNEEKSPSQVTRVPVYPQKIPSLKWYQSSLVNEQHSALSVMLDIINALGLEHLGFLKSLGYMVCWSLGLLDLLWMSSGVF</sequence>
<reference evidence="1 2" key="1">
    <citation type="journal article" date="2019" name="Sci. Rep.">
        <title>Orb-weaving spider Araneus ventricosus genome elucidates the spidroin gene catalogue.</title>
        <authorList>
            <person name="Kono N."/>
            <person name="Nakamura H."/>
            <person name="Ohtoshi R."/>
            <person name="Moran D.A.P."/>
            <person name="Shinohara A."/>
            <person name="Yoshida Y."/>
            <person name="Fujiwara M."/>
            <person name="Mori M."/>
            <person name="Tomita M."/>
            <person name="Arakawa K."/>
        </authorList>
    </citation>
    <scope>NUCLEOTIDE SEQUENCE [LARGE SCALE GENOMIC DNA]</scope>
</reference>
<keyword evidence="2" id="KW-1185">Reference proteome</keyword>
<dbReference type="AlphaFoldDB" id="A0A4Y2MVZ4"/>
<gene>
    <name evidence="1" type="ORF">AVEN_153046_1</name>
</gene>
<evidence type="ECO:0000313" key="1">
    <source>
        <dbReference type="EMBL" id="GBN31328.1"/>
    </source>
</evidence>
<dbReference type="EMBL" id="BGPR01008067">
    <property type="protein sequence ID" value="GBN31328.1"/>
    <property type="molecule type" value="Genomic_DNA"/>
</dbReference>
<protein>
    <submittedName>
        <fullName evidence="1">Uncharacterized protein</fullName>
    </submittedName>
</protein>
<name>A0A4Y2MVZ4_ARAVE</name>
<accession>A0A4Y2MVZ4</accession>
<organism evidence="1 2">
    <name type="scientific">Araneus ventricosus</name>
    <name type="common">Orbweaver spider</name>
    <name type="synonym">Epeira ventricosa</name>
    <dbReference type="NCBI Taxonomy" id="182803"/>
    <lineage>
        <taxon>Eukaryota</taxon>
        <taxon>Metazoa</taxon>
        <taxon>Ecdysozoa</taxon>
        <taxon>Arthropoda</taxon>
        <taxon>Chelicerata</taxon>
        <taxon>Arachnida</taxon>
        <taxon>Araneae</taxon>
        <taxon>Araneomorphae</taxon>
        <taxon>Entelegynae</taxon>
        <taxon>Araneoidea</taxon>
        <taxon>Araneidae</taxon>
        <taxon>Araneus</taxon>
    </lineage>
</organism>